<dbReference type="NCBIfam" id="NF008107">
    <property type="entry name" value="PRK10853.1"/>
    <property type="match status" value="1"/>
</dbReference>
<dbReference type="PANTHER" id="PTHR30041:SF8">
    <property type="entry name" value="PROTEIN YFFB"/>
    <property type="match status" value="1"/>
</dbReference>
<dbReference type="InterPro" id="IPR036249">
    <property type="entry name" value="Thioredoxin-like_sf"/>
</dbReference>
<comment type="similarity">
    <text evidence="1 2">Belongs to the ArsC family.</text>
</comment>
<accession>A0A7H1J958</accession>
<evidence type="ECO:0000256" key="2">
    <source>
        <dbReference type="PROSITE-ProRule" id="PRU01282"/>
    </source>
</evidence>
<dbReference type="AlphaFoldDB" id="A0A7H1J958"/>
<proteinExistence type="inferred from homology"/>
<dbReference type="Gene3D" id="3.40.30.10">
    <property type="entry name" value="Glutaredoxin"/>
    <property type="match status" value="1"/>
</dbReference>
<keyword evidence="4" id="KW-1185">Reference proteome</keyword>
<protein>
    <submittedName>
        <fullName evidence="3">ArsC family reductase</fullName>
    </submittedName>
</protein>
<dbReference type="CDD" id="cd03035">
    <property type="entry name" value="ArsC_Yffb"/>
    <property type="match status" value="1"/>
</dbReference>
<dbReference type="KEGG" id="mard:IBG28_05140"/>
<dbReference type="OrthoDB" id="9803749at2"/>
<dbReference type="RefSeq" id="WP_111608025.1">
    <property type="nucleotide sequence ID" value="NZ_BMLJ01000016.1"/>
</dbReference>
<evidence type="ECO:0000256" key="1">
    <source>
        <dbReference type="ARBA" id="ARBA00007198"/>
    </source>
</evidence>
<dbReference type="InterPro" id="IPR006504">
    <property type="entry name" value="Tscrpt_reg_Spx/MgsR"/>
</dbReference>
<dbReference type="SUPFAM" id="SSF52833">
    <property type="entry name" value="Thioredoxin-like"/>
    <property type="match status" value="1"/>
</dbReference>
<dbReference type="PROSITE" id="PS51353">
    <property type="entry name" value="ARSC"/>
    <property type="match status" value="1"/>
</dbReference>
<dbReference type="InterPro" id="IPR006660">
    <property type="entry name" value="Arsenate_reductase-like"/>
</dbReference>
<dbReference type="Proteomes" id="UP000516370">
    <property type="component" value="Chromosome"/>
</dbReference>
<gene>
    <name evidence="3" type="ORF">IBG28_05140</name>
</gene>
<dbReference type="NCBIfam" id="TIGR01617">
    <property type="entry name" value="arsC_related"/>
    <property type="match status" value="1"/>
</dbReference>
<reference evidence="3 4" key="1">
    <citation type="submission" date="2020-09" db="EMBL/GenBank/DDBJ databases">
        <title>Complete genome sequence of an Arctic sea ice bacterium Marinomonas arctica BSI20414.</title>
        <authorList>
            <person name="Liao L."/>
            <person name="Chen B."/>
        </authorList>
    </citation>
    <scope>NUCLEOTIDE SEQUENCE [LARGE SCALE GENOMIC DNA]</scope>
    <source>
        <strain evidence="3 4">BSI20414</strain>
    </source>
</reference>
<organism evidence="3 4">
    <name type="scientific">Marinomonas arctica</name>
    <dbReference type="NCBI Taxonomy" id="383750"/>
    <lineage>
        <taxon>Bacteria</taxon>
        <taxon>Pseudomonadati</taxon>
        <taxon>Pseudomonadota</taxon>
        <taxon>Gammaproteobacteria</taxon>
        <taxon>Oceanospirillales</taxon>
        <taxon>Oceanospirillaceae</taxon>
        <taxon>Marinomonas</taxon>
    </lineage>
</organism>
<evidence type="ECO:0000313" key="3">
    <source>
        <dbReference type="EMBL" id="QNT07024.1"/>
    </source>
</evidence>
<dbReference type="EMBL" id="CP061081">
    <property type="protein sequence ID" value="QNT07024.1"/>
    <property type="molecule type" value="Genomic_DNA"/>
</dbReference>
<name>A0A7H1J958_9GAMM</name>
<sequence>MIQIFGIKNCDTMKKAFRWLDENNIEYAFHDYKKAGLDEETAKAWIDTMGWENIINKRGTTWRKLDEEIKSSMNNDNAMHLMVTQPSIIKRPLVITKGSIHLGFSPEEYASLFLA</sequence>
<dbReference type="PANTHER" id="PTHR30041">
    <property type="entry name" value="ARSENATE REDUCTASE"/>
    <property type="match status" value="1"/>
</dbReference>
<dbReference type="Pfam" id="PF03960">
    <property type="entry name" value="ArsC"/>
    <property type="match status" value="1"/>
</dbReference>
<evidence type="ECO:0000313" key="4">
    <source>
        <dbReference type="Proteomes" id="UP000516370"/>
    </source>
</evidence>